<evidence type="ECO:0000256" key="3">
    <source>
        <dbReference type="SAM" id="MobiDB-lite"/>
    </source>
</evidence>
<sequence>MSGHGGIRAQFAIDEPDGCPVADAAATLDGSVSDVRWTRTAGDRATERVRLPNRREDDSAGADTDAPPEGFRRVVAGADGTVAEFDRDGDGCVCERIEALGCPVADAEASDGTLYVTVRVRDSDRLRSIVAAAGAAAERVRLTYVVRGDLRDGDGDPVVVDRDRLTDRQREAVETAFELGYFAHPRAANASEVAAEIGVAPSTFREHLASAQGQLFDDVFREA</sequence>
<evidence type="ECO:0000313" key="7">
    <source>
        <dbReference type="Proteomes" id="UP001596368"/>
    </source>
</evidence>
<accession>A0ABD5XXJ3</accession>
<dbReference type="Proteomes" id="UP001596368">
    <property type="component" value="Unassembled WGS sequence"/>
</dbReference>
<evidence type="ECO:0000313" key="6">
    <source>
        <dbReference type="EMBL" id="MFC7137927.1"/>
    </source>
</evidence>
<evidence type="ECO:0000259" key="5">
    <source>
        <dbReference type="Pfam" id="PF24277"/>
    </source>
</evidence>
<feature type="compositionally biased region" description="Basic and acidic residues" evidence="3">
    <location>
        <begin position="41"/>
        <end position="58"/>
    </location>
</feature>
<dbReference type="InterPro" id="IPR007050">
    <property type="entry name" value="HTH_bacterioopsin"/>
</dbReference>
<protein>
    <submittedName>
        <fullName evidence="6">Helix-turn-helix domain-containing protein</fullName>
    </submittedName>
</protein>
<dbReference type="EMBL" id="JBHSZG010000008">
    <property type="protein sequence ID" value="MFC7137927.1"/>
    <property type="molecule type" value="Genomic_DNA"/>
</dbReference>
<feature type="region of interest" description="Disordered" evidence="3">
    <location>
        <begin position="37"/>
        <end position="71"/>
    </location>
</feature>
<evidence type="ECO:0000256" key="1">
    <source>
        <dbReference type="ARBA" id="ARBA00023015"/>
    </source>
</evidence>
<feature type="domain" description="HTH bat-type" evidence="4">
    <location>
        <begin position="165"/>
        <end position="216"/>
    </location>
</feature>
<feature type="domain" description="DmsR-like N-terminal" evidence="5">
    <location>
        <begin position="5"/>
        <end position="147"/>
    </location>
</feature>
<organism evidence="6 7">
    <name type="scientific">Halobaculum litoreum</name>
    <dbReference type="NCBI Taxonomy" id="3031998"/>
    <lineage>
        <taxon>Archaea</taxon>
        <taxon>Methanobacteriati</taxon>
        <taxon>Methanobacteriota</taxon>
        <taxon>Stenosarchaea group</taxon>
        <taxon>Halobacteria</taxon>
        <taxon>Halobacteriales</taxon>
        <taxon>Haloferacaceae</taxon>
        <taxon>Halobaculum</taxon>
    </lineage>
</organism>
<dbReference type="PANTHER" id="PTHR34236">
    <property type="entry name" value="DIMETHYL SULFOXIDE REDUCTASE TRANSCRIPTIONAL ACTIVATOR"/>
    <property type="match status" value="1"/>
</dbReference>
<keyword evidence="1" id="KW-0805">Transcription regulation</keyword>
<gene>
    <name evidence="6" type="ORF">ACFQRB_18735</name>
</gene>
<reference evidence="6 7" key="1">
    <citation type="journal article" date="2019" name="Int. J. Syst. Evol. Microbiol.">
        <title>The Global Catalogue of Microorganisms (GCM) 10K type strain sequencing project: providing services to taxonomists for standard genome sequencing and annotation.</title>
        <authorList>
            <consortium name="The Broad Institute Genomics Platform"/>
            <consortium name="The Broad Institute Genome Sequencing Center for Infectious Disease"/>
            <person name="Wu L."/>
            <person name="Ma J."/>
        </authorList>
    </citation>
    <scope>NUCLEOTIDE SEQUENCE [LARGE SCALE GENOMIC DNA]</scope>
    <source>
        <strain evidence="6 7">DT92</strain>
    </source>
</reference>
<dbReference type="Pfam" id="PF04967">
    <property type="entry name" value="HTH_10"/>
    <property type="match status" value="1"/>
</dbReference>
<evidence type="ECO:0000259" key="4">
    <source>
        <dbReference type="Pfam" id="PF04967"/>
    </source>
</evidence>
<keyword evidence="7" id="KW-1185">Reference proteome</keyword>
<dbReference type="AlphaFoldDB" id="A0ABD5XXJ3"/>
<proteinExistence type="predicted"/>
<dbReference type="PANTHER" id="PTHR34236:SF1">
    <property type="entry name" value="DIMETHYL SULFOXIDE REDUCTASE TRANSCRIPTIONAL ACTIVATOR"/>
    <property type="match status" value="1"/>
</dbReference>
<evidence type="ECO:0000256" key="2">
    <source>
        <dbReference type="ARBA" id="ARBA00023163"/>
    </source>
</evidence>
<dbReference type="Pfam" id="PF24277">
    <property type="entry name" value="DmsR_N"/>
    <property type="match status" value="1"/>
</dbReference>
<dbReference type="InterPro" id="IPR056433">
    <property type="entry name" value="DmsR-like_N"/>
</dbReference>
<comment type="caution">
    <text evidence="6">The sequence shown here is derived from an EMBL/GenBank/DDBJ whole genome shotgun (WGS) entry which is preliminary data.</text>
</comment>
<keyword evidence="2" id="KW-0804">Transcription</keyword>
<name>A0ABD5XXJ3_9EURY</name>